<evidence type="ECO:0000313" key="1">
    <source>
        <dbReference type="EMBL" id="OBQ26364.1"/>
    </source>
</evidence>
<protein>
    <submittedName>
        <fullName evidence="1">Uncharacterized protein</fullName>
    </submittedName>
</protein>
<evidence type="ECO:0000313" key="2">
    <source>
        <dbReference type="Proteomes" id="UP000092382"/>
    </source>
</evidence>
<accession>A0A1B7VZC4</accession>
<sequence>MPYWEYCCLFENVISAPSYITIDGKLQKFDNEKYGFIQGILEDGLLIPSLKTIKRITWVHGKREVIGYSTTIITHNSGKKEKFYSLENIIEILQEFGDIGWELITTDTYYYAKDDKEYDIEKRHLLLNELGLLISEGFIEEIQLTRTKYLMKRTKEMSDFEMKALEKMKKSHWF</sequence>
<comment type="caution">
    <text evidence="1">The sequence shown here is derived from an EMBL/GenBank/DDBJ whole genome shotgun (WGS) entry which is preliminary data.</text>
</comment>
<reference evidence="1 2" key="1">
    <citation type="submission" date="2015-09" db="EMBL/GenBank/DDBJ databases">
        <title>Whole genome shotgun sequence assembly of Aphanizomenon flos-aquae UKL13.</title>
        <authorList>
            <person name="Driscoll C."/>
        </authorList>
    </citation>
    <scope>NUCLEOTIDE SEQUENCE [LARGE SCALE GENOMIC DNA]</scope>
    <source>
        <strain evidence="1">MDT13</strain>
    </source>
</reference>
<gene>
    <name evidence="1" type="ORF">AN481_05325</name>
</gene>
<proteinExistence type="predicted"/>
<dbReference type="PATRIC" id="fig|1710894.3.peg.2085"/>
<name>A0A1B7VZC4_APHFL</name>
<organism evidence="1 2">
    <name type="scientific">Aphanizomenon flos-aquae LD13</name>
    <dbReference type="NCBI Taxonomy" id="1710894"/>
    <lineage>
        <taxon>Bacteria</taxon>
        <taxon>Bacillati</taxon>
        <taxon>Cyanobacteriota</taxon>
        <taxon>Cyanophyceae</taxon>
        <taxon>Nostocales</taxon>
        <taxon>Aphanizomenonaceae</taxon>
        <taxon>Aphanizomenon</taxon>
    </lineage>
</organism>
<dbReference type="EMBL" id="LJOY01000012">
    <property type="protein sequence ID" value="OBQ26364.1"/>
    <property type="molecule type" value="Genomic_DNA"/>
</dbReference>
<dbReference type="AlphaFoldDB" id="A0A1B7VZC4"/>
<dbReference type="STRING" id="1803587.GCA_001593825_02101"/>
<dbReference type="Proteomes" id="UP000092382">
    <property type="component" value="Unassembled WGS sequence"/>
</dbReference>